<reference evidence="15" key="1">
    <citation type="journal article" date="2007" name="Gene">
        <title>Mitochondrial genomes from major lizard families suggest their phylogenetic relationships and ancient radiations.</title>
        <authorList>
            <person name="Kumazawa Y."/>
        </authorList>
    </citation>
    <scope>NUCLEOTIDE SEQUENCE</scope>
</reference>
<evidence type="ECO:0000256" key="8">
    <source>
        <dbReference type="ARBA" id="ARBA00023065"/>
    </source>
</evidence>
<proteinExistence type="inferred from homology"/>
<dbReference type="GO" id="GO:0045259">
    <property type="term" value="C:proton-transporting ATP synthase complex"/>
    <property type="evidence" value="ECO:0007669"/>
    <property type="project" value="UniProtKB-KW"/>
</dbReference>
<dbReference type="PANTHER" id="PTHR39937:SF1">
    <property type="entry name" value="ATP SYNTHASE PROTEIN 8"/>
    <property type="match status" value="1"/>
</dbReference>
<evidence type="ECO:0000256" key="1">
    <source>
        <dbReference type="ARBA" id="ARBA00004304"/>
    </source>
</evidence>
<evidence type="ECO:0000313" key="15">
    <source>
        <dbReference type="EMBL" id="BAF44035.1"/>
    </source>
</evidence>
<dbReference type="PANTHER" id="PTHR39937">
    <property type="entry name" value="ATP SYNTHASE PROTEIN 8"/>
    <property type="match status" value="1"/>
</dbReference>
<accession>A1IGR9</accession>
<keyword evidence="8 12" id="KW-0406">Ion transport</keyword>
<sequence length="55" mass="6476">MPQLNPTPWLMMMLMAWLTINVMSTLINSNLMQNPTTPTKMNNHTKKSTAWTWPW</sequence>
<evidence type="ECO:0000256" key="6">
    <source>
        <dbReference type="ARBA" id="ARBA00022781"/>
    </source>
</evidence>
<evidence type="ECO:0000256" key="2">
    <source>
        <dbReference type="ARBA" id="ARBA00008892"/>
    </source>
</evidence>
<name>A1IGR9_FUROU</name>
<feature type="region of interest" description="Disordered" evidence="13">
    <location>
        <begin position="34"/>
        <end position="55"/>
    </location>
</feature>
<dbReference type="GO" id="GO:0031966">
    <property type="term" value="C:mitochondrial membrane"/>
    <property type="evidence" value="ECO:0007669"/>
    <property type="project" value="UniProtKB-SubCell"/>
</dbReference>
<keyword evidence="11" id="KW-0066">ATP synthesis</keyword>
<comment type="similarity">
    <text evidence="2 12">Belongs to the ATPase protein 8 family.</text>
</comment>
<evidence type="ECO:0000256" key="7">
    <source>
        <dbReference type="ARBA" id="ARBA00022989"/>
    </source>
</evidence>
<evidence type="ECO:0000256" key="9">
    <source>
        <dbReference type="ARBA" id="ARBA00023128"/>
    </source>
</evidence>
<keyword evidence="4 12" id="KW-0138">CF(0)</keyword>
<keyword evidence="5 12" id="KW-0812">Transmembrane</keyword>
<geneLocation type="mitochondrion" evidence="15"/>
<evidence type="ECO:0000256" key="4">
    <source>
        <dbReference type="ARBA" id="ARBA00022547"/>
    </source>
</evidence>
<gene>
    <name evidence="15" type="primary">ATPase 8</name>
</gene>
<keyword evidence="3 12" id="KW-0813">Transport</keyword>
<evidence type="ECO:0000256" key="11">
    <source>
        <dbReference type="ARBA" id="ARBA00023310"/>
    </source>
</evidence>
<evidence type="ECO:0000256" key="10">
    <source>
        <dbReference type="ARBA" id="ARBA00023136"/>
    </source>
</evidence>
<evidence type="ECO:0000256" key="12">
    <source>
        <dbReference type="RuleBase" id="RU003661"/>
    </source>
</evidence>
<comment type="subcellular location">
    <subcellularLocation>
        <location evidence="1 12">Mitochondrion membrane</location>
        <topology evidence="1 12">Single-pass membrane protein</topology>
    </subcellularLocation>
</comment>
<dbReference type="Pfam" id="PF00895">
    <property type="entry name" value="ATP-synt_8"/>
    <property type="match status" value="1"/>
</dbReference>
<dbReference type="EMBL" id="AB185326">
    <property type="protein sequence ID" value="BAF44035.1"/>
    <property type="molecule type" value="Genomic_DNA"/>
</dbReference>
<dbReference type="InterPro" id="IPR001421">
    <property type="entry name" value="ATP8_metazoa"/>
</dbReference>
<dbReference type="InterPro" id="IPR050635">
    <property type="entry name" value="ATPase_protein_8"/>
</dbReference>
<protein>
    <recommendedName>
        <fullName evidence="12">ATP synthase complex subunit 8</fullName>
    </recommendedName>
</protein>
<dbReference type="GO" id="GO:0015986">
    <property type="term" value="P:proton motive force-driven ATP synthesis"/>
    <property type="evidence" value="ECO:0007669"/>
    <property type="project" value="InterPro"/>
</dbReference>
<evidence type="ECO:0000256" key="14">
    <source>
        <dbReference type="SAM" id="Phobius"/>
    </source>
</evidence>
<evidence type="ECO:0000256" key="5">
    <source>
        <dbReference type="ARBA" id="ARBA00022692"/>
    </source>
</evidence>
<keyword evidence="7 14" id="KW-1133">Transmembrane helix</keyword>
<organism evidence="15">
    <name type="scientific">Furcifer oustaleti</name>
    <name type="common">Malagasy giant chameleon</name>
    <name type="synonym">Oustalet's chameleon</name>
    <dbReference type="NCBI Taxonomy" id="179927"/>
    <lineage>
        <taxon>Eukaryota</taxon>
        <taxon>Metazoa</taxon>
        <taxon>Chordata</taxon>
        <taxon>Craniata</taxon>
        <taxon>Vertebrata</taxon>
        <taxon>Euteleostomi</taxon>
        <taxon>Lepidosauria</taxon>
        <taxon>Squamata</taxon>
        <taxon>Bifurcata</taxon>
        <taxon>Unidentata</taxon>
        <taxon>Episquamata</taxon>
        <taxon>Toxicofera</taxon>
        <taxon>Iguania</taxon>
        <taxon>Acrodonta</taxon>
        <taxon>Chamaeleonidae</taxon>
        <taxon>Furcifer</taxon>
    </lineage>
</organism>
<keyword evidence="6 12" id="KW-0375">Hydrogen ion transport</keyword>
<evidence type="ECO:0000256" key="3">
    <source>
        <dbReference type="ARBA" id="ARBA00022448"/>
    </source>
</evidence>
<evidence type="ECO:0000256" key="13">
    <source>
        <dbReference type="SAM" id="MobiDB-lite"/>
    </source>
</evidence>
<keyword evidence="9 12" id="KW-0496">Mitochondrion</keyword>
<keyword evidence="10 14" id="KW-0472">Membrane</keyword>
<feature type="transmembrane region" description="Helical" evidence="14">
    <location>
        <begin position="12"/>
        <end position="31"/>
    </location>
</feature>
<dbReference type="AlphaFoldDB" id="A1IGR9"/>
<dbReference type="GO" id="GO:0015078">
    <property type="term" value="F:proton transmembrane transporter activity"/>
    <property type="evidence" value="ECO:0007669"/>
    <property type="project" value="InterPro"/>
</dbReference>